<name>A0A6A7C0Z6_9PEZI</name>
<dbReference type="PANTHER" id="PTHR10328">
    <property type="entry name" value="PROTEIN MAX MYC-ASSOCIATED FACTOR X"/>
    <property type="match status" value="1"/>
</dbReference>
<accession>A0A6A7C0Z6</accession>
<dbReference type="GO" id="GO:0045944">
    <property type="term" value="P:positive regulation of transcription by RNA polymerase II"/>
    <property type="evidence" value="ECO:0007669"/>
    <property type="project" value="TreeGrafter"/>
</dbReference>
<dbReference type="GO" id="GO:0003700">
    <property type="term" value="F:DNA-binding transcription factor activity"/>
    <property type="evidence" value="ECO:0007669"/>
    <property type="project" value="TreeGrafter"/>
</dbReference>
<dbReference type="PANTHER" id="PTHR10328:SF15">
    <property type="entry name" value="BHLH TRANSCRIPTION FACTOR"/>
    <property type="match status" value="1"/>
</dbReference>
<keyword evidence="2" id="KW-0539">Nucleus</keyword>
<keyword evidence="1" id="KW-0238">DNA-binding</keyword>
<dbReference type="GO" id="GO:0090575">
    <property type="term" value="C:RNA polymerase II transcription regulator complex"/>
    <property type="evidence" value="ECO:0007669"/>
    <property type="project" value="TreeGrafter"/>
</dbReference>
<protein>
    <recommendedName>
        <fullName evidence="4">BHLH domain-containing protein</fullName>
    </recommendedName>
</protein>
<evidence type="ECO:0000313" key="6">
    <source>
        <dbReference type="Proteomes" id="UP000799421"/>
    </source>
</evidence>
<feature type="compositionally biased region" description="Polar residues" evidence="3">
    <location>
        <begin position="1"/>
        <end position="42"/>
    </location>
</feature>
<dbReference type="GO" id="GO:0003677">
    <property type="term" value="F:DNA binding"/>
    <property type="evidence" value="ECO:0007669"/>
    <property type="project" value="UniProtKB-KW"/>
</dbReference>
<sequence length="456" mass="48953">MASPDLSSPTRASQLPSISAITSNFPGVTNGPPTSASASNFFRPSPDGASTADSARDSGHWPGQGANPQSLQVRTLLNPDDSPPRNSTSVGPDTPLSARAQSKLPAFSHSLYVDVNGAASNRTSRDVAFDSRRSSIDSRVHNLSSLNIHTPTSPYDSANPSQISLAASQRRPVPMSPASCRSSLRAAHPPRVAPPILPVGRSAGGPDPTAPRPTQGYPWAFPDGPLGPDDGPSRRSASYDSTTSLQPSRHNSLAASSVRSSILSAHAQLPPGQRHLDDAPVTTHHHTLQHPSIQALHHDSMSSVGGNYSRTPELRISHKLAERKRRSEMKDLFEELNRAVPSSGGAKASKWEILTKAIDHIKNSQHSDRHLAHEVQRLQRENTFLRDAQKEIELLQTELGVTYQHLRRLDPGSPHVYGPYTSQLSQQSSQANGGAISLPPLNSSAMQGVEYNGFSK</sequence>
<evidence type="ECO:0000256" key="3">
    <source>
        <dbReference type="SAM" id="MobiDB-lite"/>
    </source>
</evidence>
<proteinExistence type="predicted"/>
<keyword evidence="6" id="KW-1185">Reference proteome</keyword>
<dbReference type="InterPro" id="IPR036638">
    <property type="entry name" value="HLH_DNA-bd_sf"/>
</dbReference>
<evidence type="ECO:0000256" key="1">
    <source>
        <dbReference type="ARBA" id="ARBA00023125"/>
    </source>
</evidence>
<evidence type="ECO:0000259" key="4">
    <source>
        <dbReference type="PROSITE" id="PS50888"/>
    </source>
</evidence>
<dbReference type="OrthoDB" id="8964853at2759"/>
<dbReference type="InterPro" id="IPR011598">
    <property type="entry name" value="bHLH_dom"/>
</dbReference>
<feature type="region of interest" description="Disordered" evidence="3">
    <location>
        <begin position="1"/>
        <end position="102"/>
    </location>
</feature>
<gene>
    <name evidence="5" type="ORF">K470DRAFT_257689</name>
</gene>
<dbReference type="Gene3D" id="4.10.280.10">
    <property type="entry name" value="Helix-loop-helix DNA-binding domain"/>
    <property type="match status" value="1"/>
</dbReference>
<reference evidence="5" key="1">
    <citation type="journal article" date="2020" name="Stud. Mycol.">
        <title>101 Dothideomycetes genomes: a test case for predicting lifestyles and emergence of pathogens.</title>
        <authorList>
            <person name="Haridas S."/>
            <person name="Albert R."/>
            <person name="Binder M."/>
            <person name="Bloem J."/>
            <person name="Labutti K."/>
            <person name="Salamov A."/>
            <person name="Andreopoulos B."/>
            <person name="Baker S."/>
            <person name="Barry K."/>
            <person name="Bills G."/>
            <person name="Bluhm B."/>
            <person name="Cannon C."/>
            <person name="Castanera R."/>
            <person name="Culley D."/>
            <person name="Daum C."/>
            <person name="Ezra D."/>
            <person name="Gonzalez J."/>
            <person name="Henrissat B."/>
            <person name="Kuo A."/>
            <person name="Liang C."/>
            <person name="Lipzen A."/>
            <person name="Lutzoni F."/>
            <person name="Magnuson J."/>
            <person name="Mondo S."/>
            <person name="Nolan M."/>
            <person name="Ohm R."/>
            <person name="Pangilinan J."/>
            <person name="Park H.-J."/>
            <person name="Ramirez L."/>
            <person name="Alfaro M."/>
            <person name="Sun H."/>
            <person name="Tritt A."/>
            <person name="Yoshinaga Y."/>
            <person name="Zwiers L.-H."/>
            <person name="Turgeon B."/>
            <person name="Goodwin S."/>
            <person name="Spatafora J."/>
            <person name="Crous P."/>
            <person name="Grigoriev I."/>
        </authorList>
    </citation>
    <scope>NUCLEOTIDE SEQUENCE</scope>
    <source>
        <strain evidence="5">CBS 480.64</strain>
    </source>
</reference>
<dbReference type="Pfam" id="PF00010">
    <property type="entry name" value="HLH"/>
    <property type="match status" value="1"/>
</dbReference>
<dbReference type="GO" id="GO:0046983">
    <property type="term" value="F:protein dimerization activity"/>
    <property type="evidence" value="ECO:0007669"/>
    <property type="project" value="InterPro"/>
</dbReference>
<dbReference type="AlphaFoldDB" id="A0A6A7C0Z6"/>
<feature type="region of interest" description="Disordered" evidence="3">
    <location>
        <begin position="167"/>
        <end position="259"/>
    </location>
</feature>
<dbReference type="PROSITE" id="PS50888">
    <property type="entry name" value="BHLH"/>
    <property type="match status" value="1"/>
</dbReference>
<dbReference type="EMBL" id="MU005979">
    <property type="protein sequence ID" value="KAF2860679.1"/>
    <property type="molecule type" value="Genomic_DNA"/>
</dbReference>
<evidence type="ECO:0000256" key="2">
    <source>
        <dbReference type="ARBA" id="ARBA00023242"/>
    </source>
</evidence>
<feature type="compositionally biased region" description="Polar residues" evidence="3">
    <location>
        <begin position="235"/>
        <end position="259"/>
    </location>
</feature>
<dbReference type="Proteomes" id="UP000799421">
    <property type="component" value="Unassembled WGS sequence"/>
</dbReference>
<feature type="domain" description="BHLH" evidence="4">
    <location>
        <begin position="313"/>
        <end position="364"/>
    </location>
</feature>
<evidence type="ECO:0000313" key="5">
    <source>
        <dbReference type="EMBL" id="KAF2860679.1"/>
    </source>
</evidence>
<feature type="compositionally biased region" description="Polar residues" evidence="3">
    <location>
        <begin position="66"/>
        <end position="75"/>
    </location>
</feature>
<dbReference type="SMART" id="SM00353">
    <property type="entry name" value="HLH"/>
    <property type="match status" value="1"/>
</dbReference>
<dbReference type="SUPFAM" id="SSF47459">
    <property type="entry name" value="HLH, helix-loop-helix DNA-binding domain"/>
    <property type="match status" value="1"/>
</dbReference>
<organism evidence="5 6">
    <name type="scientific">Piedraia hortae CBS 480.64</name>
    <dbReference type="NCBI Taxonomy" id="1314780"/>
    <lineage>
        <taxon>Eukaryota</taxon>
        <taxon>Fungi</taxon>
        <taxon>Dikarya</taxon>
        <taxon>Ascomycota</taxon>
        <taxon>Pezizomycotina</taxon>
        <taxon>Dothideomycetes</taxon>
        <taxon>Dothideomycetidae</taxon>
        <taxon>Capnodiales</taxon>
        <taxon>Piedraiaceae</taxon>
        <taxon>Piedraia</taxon>
    </lineage>
</organism>